<dbReference type="OrthoDB" id="21330at2759"/>
<comment type="caution">
    <text evidence="5">The sequence shown here is derived from an EMBL/GenBank/DDBJ whole genome shotgun (WGS) entry which is preliminary data.</text>
</comment>
<reference evidence="5" key="1">
    <citation type="submission" date="2020-01" db="EMBL/GenBank/DDBJ databases">
        <title>Genome sequence of Kobresia littledalei, the first chromosome-level genome in the family Cyperaceae.</title>
        <authorList>
            <person name="Qu G."/>
        </authorList>
    </citation>
    <scope>NUCLEOTIDE SEQUENCE</scope>
    <source>
        <strain evidence="5">C.B.Clarke</strain>
        <tissue evidence="5">Leaf</tissue>
    </source>
</reference>
<dbReference type="FunFam" id="3.30.460.10:FF:000018">
    <property type="entry name" value="Mitochondrial assembly of ribosomal large subunit 1"/>
    <property type="match status" value="1"/>
</dbReference>
<dbReference type="SUPFAM" id="SSF81301">
    <property type="entry name" value="Nucleotidyltransferase"/>
    <property type="match status" value="1"/>
</dbReference>
<name>A0A833RGG3_9POAL</name>
<dbReference type="GO" id="GO:0017148">
    <property type="term" value="P:negative regulation of translation"/>
    <property type="evidence" value="ECO:0007669"/>
    <property type="project" value="TreeGrafter"/>
</dbReference>
<organism evidence="5 6">
    <name type="scientific">Carex littledalei</name>
    <dbReference type="NCBI Taxonomy" id="544730"/>
    <lineage>
        <taxon>Eukaryota</taxon>
        <taxon>Viridiplantae</taxon>
        <taxon>Streptophyta</taxon>
        <taxon>Embryophyta</taxon>
        <taxon>Tracheophyta</taxon>
        <taxon>Spermatophyta</taxon>
        <taxon>Magnoliopsida</taxon>
        <taxon>Liliopsida</taxon>
        <taxon>Poales</taxon>
        <taxon>Cyperaceae</taxon>
        <taxon>Cyperoideae</taxon>
        <taxon>Cariceae</taxon>
        <taxon>Carex</taxon>
        <taxon>Carex subgen. Euthyceras</taxon>
    </lineage>
</organism>
<feature type="compositionally biased region" description="Basic residues" evidence="4">
    <location>
        <begin position="168"/>
        <end position="180"/>
    </location>
</feature>
<dbReference type="InterPro" id="IPR043519">
    <property type="entry name" value="NT_sf"/>
</dbReference>
<keyword evidence="6" id="KW-1185">Reference proteome</keyword>
<proteinExistence type="inferred from homology"/>
<dbReference type="PANTHER" id="PTHR21043">
    <property type="entry name" value="IOJAP SUPERFAMILY ORTHOLOG"/>
    <property type="match status" value="1"/>
</dbReference>
<keyword evidence="3" id="KW-0496">Mitochondrion</keyword>
<accession>A0A833RGG3</accession>
<dbReference type="NCBIfam" id="TIGR00090">
    <property type="entry name" value="rsfS_iojap_ybeB"/>
    <property type="match status" value="1"/>
</dbReference>
<gene>
    <name evidence="5" type="ORF">FCM35_KLT20827</name>
</gene>
<comment type="subcellular location">
    <subcellularLocation>
        <location evidence="1">Mitochondrion</location>
    </subcellularLocation>
</comment>
<evidence type="ECO:0000256" key="3">
    <source>
        <dbReference type="ARBA" id="ARBA00023128"/>
    </source>
</evidence>
<dbReference type="InterPro" id="IPR004394">
    <property type="entry name" value="Iojap/RsfS/C7orf30"/>
</dbReference>
<dbReference type="GO" id="GO:0043023">
    <property type="term" value="F:ribosomal large subunit binding"/>
    <property type="evidence" value="ECO:0007669"/>
    <property type="project" value="TreeGrafter"/>
</dbReference>
<dbReference type="Proteomes" id="UP000623129">
    <property type="component" value="Unassembled WGS sequence"/>
</dbReference>
<protein>
    <submittedName>
        <fullName evidence="5">Protein Iojap-related</fullName>
    </submittedName>
</protein>
<evidence type="ECO:0000313" key="6">
    <source>
        <dbReference type="Proteomes" id="UP000623129"/>
    </source>
</evidence>
<dbReference type="HAMAP" id="MF_01477">
    <property type="entry name" value="Iojap_RsfS"/>
    <property type="match status" value="1"/>
</dbReference>
<comment type="similarity">
    <text evidence="2">Belongs to the Iojap/RsfS family.</text>
</comment>
<evidence type="ECO:0000256" key="4">
    <source>
        <dbReference type="SAM" id="MobiDB-lite"/>
    </source>
</evidence>
<dbReference type="AlphaFoldDB" id="A0A833RGG3"/>
<feature type="region of interest" description="Disordered" evidence="4">
    <location>
        <begin position="155"/>
        <end position="186"/>
    </location>
</feature>
<dbReference type="Pfam" id="PF02410">
    <property type="entry name" value="RsfS"/>
    <property type="match status" value="1"/>
</dbReference>
<sequence>MLSAIRSRSLSTALASSSPWKHLSVFLANFSSSGEAVDAPPKKALLGLAEVEKVLSDVKADDVRVIPVRDQCDWTDYMVVASGRSTWHVRNIAQALIHKVKQKQRGSKRLILPSVEGSVAGKWIVIDSGTIIVHALDEKARAYYNLESLWTKEASPKVPNQDLEKSFTKTRRRNNSKKPMKSASTA</sequence>
<evidence type="ECO:0000313" key="5">
    <source>
        <dbReference type="EMBL" id="KAF3334223.1"/>
    </source>
</evidence>
<evidence type="ECO:0000256" key="2">
    <source>
        <dbReference type="ARBA" id="ARBA00010574"/>
    </source>
</evidence>
<dbReference type="Gene3D" id="3.30.460.10">
    <property type="entry name" value="Beta Polymerase, domain 2"/>
    <property type="match status" value="1"/>
</dbReference>
<dbReference type="PANTHER" id="PTHR21043:SF0">
    <property type="entry name" value="MITOCHONDRIAL ASSEMBLY OF RIBOSOMAL LARGE SUBUNIT PROTEIN 1"/>
    <property type="match status" value="1"/>
</dbReference>
<dbReference type="GO" id="GO:0090071">
    <property type="term" value="P:negative regulation of ribosome biogenesis"/>
    <property type="evidence" value="ECO:0007669"/>
    <property type="project" value="TreeGrafter"/>
</dbReference>
<dbReference type="EMBL" id="SWLB01000009">
    <property type="protein sequence ID" value="KAF3334223.1"/>
    <property type="molecule type" value="Genomic_DNA"/>
</dbReference>
<dbReference type="GO" id="GO:0005739">
    <property type="term" value="C:mitochondrion"/>
    <property type="evidence" value="ECO:0007669"/>
    <property type="project" value="UniProtKB-SubCell"/>
</dbReference>
<evidence type="ECO:0000256" key="1">
    <source>
        <dbReference type="ARBA" id="ARBA00004173"/>
    </source>
</evidence>